<evidence type="ECO:0000313" key="8">
    <source>
        <dbReference type="Proteomes" id="UP000295499"/>
    </source>
</evidence>
<comment type="function">
    <text evidence="2">Catalyzes the reversible cyclization of carbamoyl aspartate to dihydroorotate.</text>
</comment>
<dbReference type="GO" id="GO:0006145">
    <property type="term" value="P:purine nucleobase catabolic process"/>
    <property type="evidence" value="ECO:0007669"/>
    <property type="project" value="TreeGrafter"/>
</dbReference>
<keyword evidence="5" id="KW-0378">Hydrolase</keyword>
<evidence type="ECO:0000256" key="2">
    <source>
        <dbReference type="ARBA" id="ARBA00002368"/>
    </source>
</evidence>
<dbReference type="InterPro" id="IPR006680">
    <property type="entry name" value="Amidohydro-rel"/>
</dbReference>
<dbReference type="EMBL" id="SNWM01000002">
    <property type="protein sequence ID" value="TDO23027.1"/>
    <property type="molecule type" value="Genomic_DNA"/>
</dbReference>
<organism evidence="7 8">
    <name type="scientific">Pedobacter duraquae</name>
    <dbReference type="NCBI Taxonomy" id="425511"/>
    <lineage>
        <taxon>Bacteria</taxon>
        <taxon>Pseudomonadati</taxon>
        <taxon>Bacteroidota</taxon>
        <taxon>Sphingobacteriia</taxon>
        <taxon>Sphingobacteriales</taxon>
        <taxon>Sphingobacteriaceae</taxon>
        <taxon>Pedobacter</taxon>
    </lineage>
</organism>
<dbReference type="CDD" id="cd01318">
    <property type="entry name" value="DHOase_IIb"/>
    <property type="match status" value="1"/>
</dbReference>
<dbReference type="InterPro" id="IPR011059">
    <property type="entry name" value="Metal-dep_hydrolase_composite"/>
</dbReference>
<name>A0A4R6ILQ7_9SPHI</name>
<dbReference type="InterPro" id="IPR032466">
    <property type="entry name" value="Metal_Hydrolase"/>
</dbReference>
<dbReference type="Pfam" id="PF01979">
    <property type="entry name" value="Amidohydro_1"/>
    <property type="match status" value="1"/>
</dbReference>
<evidence type="ECO:0000256" key="5">
    <source>
        <dbReference type="ARBA" id="ARBA00022801"/>
    </source>
</evidence>
<gene>
    <name evidence="7" type="ORF">CLV32_2013</name>
</gene>
<comment type="caution">
    <text evidence="7">The sequence shown here is derived from an EMBL/GenBank/DDBJ whole genome shotgun (WGS) entry which is preliminary data.</text>
</comment>
<evidence type="ECO:0000256" key="4">
    <source>
        <dbReference type="ARBA" id="ARBA00022723"/>
    </source>
</evidence>
<dbReference type="SUPFAM" id="SSF51338">
    <property type="entry name" value="Composite domain of metallo-dependent hydrolases"/>
    <property type="match status" value="1"/>
</dbReference>
<dbReference type="NCBIfam" id="NF006688">
    <property type="entry name" value="PRK09236.1"/>
    <property type="match status" value="1"/>
</dbReference>
<feature type="domain" description="Amidohydrolase-related" evidence="6">
    <location>
        <begin position="103"/>
        <end position="476"/>
    </location>
</feature>
<dbReference type="InterPro" id="IPR002195">
    <property type="entry name" value="Dihydroorotase_CS"/>
</dbReference>
<dbReference type="Gene3D" id="2.30.40.10">
    <property type="entry name" value="Urease, subunit C, domain 1"/>
    <property type="match status" value="1"/>
</dbReference>
<evidence type="ECO:0000313" key="7">
    <source>
        <dbReference type="EMBL" id="TDO23027.1"/>
    </source>
</evidence>
<proteinExistence type="inferred from homology"/>
<accession>A0A4R6ILQ7</accession>
<dbReference type="PROSITE" id="PS00483">
    <property type="entry name" value="DIHYDROOROTASE_2"/>
    <property type="match status" value="1"/>
</dbReference>
<dbReference type="SUPFAM" id="SSF51556">
    <property type="entry name" value="Metallo-dependent hydrolases"/>
    <property type="match status" value="1"/>
</dbReference>
<dbReference type="AlphaFoldDB" id="A0A4R6ILQ7"/>
<dbReference type="GO" id="GO:0046872">
    <property type="term" value="F:metal ion binding"/>
    <property type="evidence" value="ECO:0007669"/>
    <property type="project" value="UniProtKB-KW"/>
</dbReference>
<dbReference type="PANTHER" id="PTHR43668:SF4">
    <property type="entry name" value="ALLANTOINASE"/>
    <property type="match status" value="1"/>
</dbReference>
<dbReference type="InterPro" id="IPR050138">
    <property type="entry name" value="DHOase/Allantoinase_Hydrolase"/>
</dbReference>
<evidence type="ECO:0000256" key="1">
    <source>
        <dbReference type="ARBA" id="ARBA00001947"/>
    </source>
</evidence>
<dbReference type="GO" id="GO:0004038">
    <property type="term" value="F:allantoinase activity"/>
    <property type="evidence" value="ECO:0007669"/>
    <property type="project" value="TreeGrafter"/>
</dbReference>
<dbReference type="PANTHER" id="PTHR43668">
    <property type="entry name" value="ALLANTOINASE"/>
    <property type="match status" value="1"/>
</dbReference>
<reference evidence="7 8" key="1">
    <citation type="submission" date="2019-03" db="EMBL/GenBank/DDBJ databases">
        <title>Genomic Encyclopedia of Archaeal and Bacterial Type Strains, Phase II (KMG-II): from individual species to whole genera.</title>
        <authorList>
            <person name="Goeker M."/>
        </authorList>
    </citation>
    <scope>NUCLEOTIDE SEQUENCE [LARGE SCALE GENOMIC DNA]</scope>
    <source>
        <strain evidence="7 8">DSM 19034</strain>
    </source>
</reference>
<comment type="cofactor">
    <cofactor evidence="1">
        <name>Zn(2+)</name>
        <dbReference type="ChEBI" id="CHEBI:29105"/>
    </cofactor>
</comment>
<evidence type="ECO:0000256" key="3">
    <source>
        <dbReference type="ARBA" id="ARBA00010286"/>
    </source>
</evidence>
<sequence>MIKFVATSETGEKAEQPLMAGVLTGQSHKSSLNGAFFVYYAFHFPDFLRFDVMNTLLIKAATLVNEGRIYVADVLIQDGRIAKIAEGISAPGAQEINAEGLHLLPGMIDDQVHFREPGLTHKADIFSESMAAVAGGITSFMEMPNTVPNTLTQKLLADKYAIAQEMSLANYSFFMGASNDNLEEVLKTDPATICGIKVFMGSSTGNMLVDNAQVLENIFKEAPMLVATHCEDEHTIQKNLAAFKAEYGDALTIEMHPKIRSAEACYLSSSMAVELAKKFNTRLHILHISTAREIALFDAQTPLAEKRITAEACVHHLWFNDKDYATKGNWIKWNPAVKTAADQDAILKGLLDDHIDIIATDHAPHTIAEKEQEYSKAPSGGPLVQHALPALLEMYHQGKISLEKIVEKTAHNVAICFQVADRGYIREGYWADLVLVNLNDPFKVTRQNVLYKCGWSPFEGQTFQSEITHTFVSGNLAYQRGRFMTNETGKRLTFNR</sequence>
<dbReference type="Proteomes" id="UP000295499">
    <property type="component" value="Unassembled WGS sequence"/>
</dbReference>
<evidence type="ECO:0000259" key="6">
    <source>
        <dbReference type="Pfam" id="PF01979"/>
    </source>
</evidence>
<protein>
    <submittedName>
        <fullName evidence="7">Dihydroorotase</fullName>
    </submittedName>
</protein>
<dbReference type="Gene3D" id="3.20.20.140">
    <property type="entry name" value="Metal-dependent hydrolases"/>
    <property type="match status" value="1"/>
</dbReference>
<keyword evidence="8" id="KW-1185">Reference proteome</keyword>
<dbReference type="GO" id="GO:0005737">
    <property type="term" value="C:cytoplasm"/>
    <property type="evidence" value="ECO:0007669"/>
    <property type="project" value="TreeGrafter"/>
</dbReference>
<keyword evidence="4" id="KW-0479">Metal-binding</keyword>
<comment type="similarity">
    <text evidence="3">Belongs to the metallo-dependent hydrolases superfamily. DHOase family. Class I DHOase subfamily.</text>
</comment>